<proteinExistence type="inferred from homology"/>
<dbReference type="SUPFAM" id="SSF53335">
    <property type="entry name" value="S-adenosyl-L-methionine-dependent methyltransferases"/>
    <property type="match status" value="1"/>
</dbReference>
<organism evidence="11 12">
    <name type="scientific">Stutzerimonas stutzeri</name>
    <name type="common">Pseudomonas stutzeri</name>
    <dbReference type="NCBI Taxonomy" id="316"/>
    <lineage>
        <taxon>Bacteria</taxon>
        <taxon>Pseudomonadati</taxon>
        <taxon>Pseudomonadota</taxon>
        <taxon>Gammaproteobacteria</taxon>
        <taxon>Pseudomonadales</taxon>
        <taxon>Pseudomonadaceae</taxon>
        <taxon>Stutzerimonas</taxon>
    </lineage>
</organism>
<dbReference type="EC" id="2.1.1.67" evidence="4 9"/>
<feature type="compositionally biased region" description="Basic and acidic residues" evidence="10">
    <location>
        <begin position="226"/>
        <end position="235"/>
    </location>
</feature>
<dbReference type="InterPro" id="IPR029063">
    <property type="entry name" value="SAM-dependent_MTases_sf"/>
</dbReference>
<evidence type="ECO:0000256" key="4">
    <source>
        <dbReference type="ARBA" id="ARBA00011905"/>
    </source>
</evidence>
<dbReference type="GO" id="GO:0005737">
    <property type="term" value="C:cytoplasm"/>
    <property type="evidence" value="ECO:0007669"/>
    <property type="project" value="UniProtKB-SubCell"/>
</dbReference>
<evidence type="ECO:0000256" key="5">
    <source>
        <dbReference type="ARBA" id="ARBA00022490"/>
    </source>
</evidence>
<comment type="catalytic activity">
    <reaction evidence="1 9">
        <text>S-adenosyl-L-methionine + a thiopurine = S-adenosyl-L-homocysteine + a thiopurine S-methylether.</text>
        <dbReference type="EC" id="2.1.1.67"/>
    </reaction>
</comment>
<reference evidence="11 12" key="1">
    <citation type="submission" date="2014-11" db="EMBL/GenBank/DDBJ databases">
        <title>Genomics and ecophysiology of heterotrophic nitrogen fixing bacteria isolated from estuarine surface water.</title>
        <authorList>
            <person name="Bentzon-Tilia M."/>
            <person name="Severin I."/>
            <person name="Hansen L.H."/>
            <person name="Riemann L."/>
        </authorList>
    </citation>
    <scope>NUCLEOTIDE SEQUENCE [LARGE SCALE GENOMIC DNA]</scope>
    <source>
        <strain evidence="11 12">BAL361</strain>
    </source>
</reference>
<dbReference type="PANTHER" id="PTHR10259:SF11">
    <property type="entry name" value="THIOPURINE S-METHYLTRANSFERASE"/>
    <property type="match status" value="1"/>
</dbReference>
<dbReference type="FunFam" id="3.40.50.150:FF:000101">
    <property type="entry name" value="Thiopurine S-methyltransferase"/>
    <property type="match status" value="1"/>
</dbReference>
<evidence type="ECO:0000256" key="2">
    <source>
        <dbReference type="ARBA" id="ARBA00004496"/>
    </source>
</evidence>
<evidence type="ECO:0000256" key="6">
    <source>
        <dbReference type="ARBA" id="ARBA00022603"/>
    </source>
</evidence>
<dbReference type="AlphaFoldDB" id="A0A0D7E3J0"/>
<dbReference type="RefSeq" id="WP_044315900.1">
    <property type="nucleotide sequence ID" value="NZ_JXXD01000187.1"/>
</dbReference>
<dbReference type="Gene3D" id="3.40.50.150">
    <property type="entry name" value="Vaccinia Virus protein VP39"/>
    <property type="match status" value="1"/>
</dbReference>
<dbReference type="PIRSF" id="PIRSF023956">
    <property type="entry name" value="Thiopurine_S-methyltransferase"/>
    <property type="match status" value="1"/>
</dbReference>
<protein>
    <recommendedName>
        <fullName evidence="4 9">Thiopurine S-methyltransferase</fullName>
        <ecNumber evidence="4 9">2.1.1.67</ecNumber>
    </recommendedName>
    <alternativeName>
        <fullName evidence="9">Thiopurine methyltransferase</fullName>
    </alternativeName>
</protein>
<comment type="subcellular location">
    <subcellularLocation>
        <location evidence="2 9">Cytoplasm</location>
    </subcellularLocation>
</comment>
<dbReference type="GO" id="GO:0032259">
    <property type="term" value="P:methylation"/>
    <property type="evidence" value="ECO:0007669"/>
    <property type="project" value="UniProtKB-KW"/>
</dbReference>
<feature type="region of interest" description="Disordered" evidence="10">
    <location>
        <begin position="199"/>
        <end position="235"/>
    </location>
</feature>
<feature type="binding site" evidence="9">
    <location>
        <position position="13"/>
    </location>
    <ligand>
        <name>S-adenosyl-L-methionine</name>
        <dbReference type="ChEBI" id="CHEBI:59789"/>
    </ligand>
</feature>
<keyword evidence="8 9" id="KW-0949">S-adenosyl-L-methionine</keyword>
<accession>A0A0D7E3J0</accession>
<dbReference type="InterPro" id="IPR008854">
    <property type="entry name" value="TPMT"/>
</dbReference>
<evidence type="ECO:0000256" key="3">
    <source>
        <dbReference type="ARBA" id="ARBA00008145"/>
    </source>
</evidence>
<comment type="caution">
    <text evidence="11">The sequence shown here is derived from an EMBL/GenBank/DDBJ whole genome shotgun (WGS) entry which is preliminary data.</text>
</comment>
<dbReference type="NCBIfam" id="NF009732">
    <property type="entry name" value="PRK13255.1"/>
    <property type="match status" value="1"/>
</dbReference>
<evidence type="ECO:0000313" key="11">
    <source>
        <dbReference type="EMBL" id="KIZ34162.1"/>
    </source>
</evidence>
<feature type="binding site" evidence="9">
    <location>
        <position position="48"/>
    </location>
    <ligand>
        <name>S-adenosyl-L-methionine</name>
        <dbReference type="ChEBI" id="CHEBI:59789"/>
    </ligand>
</feature>
<comment type="similarity">
    <text evidence="3 9">Belongs to the class I-like SAM-binding methyltransferase superfamily. TPMT family.</text>
</comment>
<dbReference type="EMBL" id="JXXD01000187">
    <property type="protein sequence ID" value="KIZ34162.1"/>
    <property type="molecule type" value="Genomic_DNA"/>
</dbReference>
<evidence type="ECO:0000256" key="9">
    <source>
        <dbReference type="HAMAP-Rule" id="MF_00812"/>
    </source>
</evidence>
<dbReference type="PROSITE" id="PS51585">
    <property type="entry name" value="SAM_MT_TPMT"/>
    <property type="match status" value="1"/>
</dbReference>
<dbReference type="InterPro" id="IPR025835">
    <property type="entry name" value="Thiopurine_S-MeTrfase"/>
</dbReference>
<dbReference type="CDD" id="cd02440">
    <property type="entry name" value="AdoMet_MTases"/>
    <property type="match status" value="1"/>
</dbReference>
<name>A0A0D7E3J0_STUST</name>
<dbReference type="Pfam" id="PF05724">
    <property type="entry name" value="TPMT"/>
    <property type="match status" value="1"/>
</dbReference>
<evidence type="ECO:0000256" key="10">
    <source>
        <dbReference type="SAM" id="MobiDB-lite"/>
    </source>
</evidence>
<keyword evidence="5 9" id="KW-0963">Cytoplasm</keyword>
<dbReference type="GO" id="GO:0008119">
    <property type="term" value="F:thiopurine S-methyltransferase activity"/>
    <property type="evidence" value="ECO:0007669"/>
    <property type="project" value="UniProtKB-UniRule"/>
</dbReference>
<dbReference type="Proteomes" id="UP000032439">
    <property type="component" value="Unassembled WGS sequence"/>
</dbReference>
<dbReference type="HAMAP" id="MF_00812">
    <property type="entry name" value="Thiopur_methtran"/>
    <property type="match status" value="1"/>
</dbReference>
<evidence type="ECO:0000256" key="7">
    <source>
        <dbReference type="ARBA" id="ARBA00022679"/>
    </source>
</evidence>
<evidence type="ECO:0000313" key="12">
    <source>
        <dbReference type="Proteomes" id="UP000032439"/>
    </source>
</evidence>
<keyword evidence="6 9" id="KW-0489">Methyltransferase</keyword>
<feature type="binding site" evidence="9">
    <location>
        <position position="69"/>
    </location>
    <ligand>
        <name>S-adenosyl-L-methionine</name>
        <dbReference type="ChEBI" id="CHEBI:59789"/>
    </ligand>
</feature>
<dbReference type="PATRIC" id="fig|316.110.peg.1743"/>
<evidence type="ECO:0000256" key="8">
    <source>
        <dbReference type="ARBA" id="ARBA00022691"/>
    </source>
</evidence>
<gene>
    <name evidence="9" type="primary">tpm</name>
    <name evidence="11" type="ORF">LO50_18310</name>
</gene>
<dbReference type="PANTHER" id="PTHR10259">
    <property type="entry name" value="THIOPURINE S-METHYLTRANSFERASE"/>
    <property type="match status" value="1"/>
</dbReference>
<evidence type="ECO:0000256" key="1">
    <source>
        <dbReference type="ARBA" id="ARBA00000903"/>
    </source>
</evidence>
<feature type="binding site" evidence="9">
    <location>
        <position position="126"/>
    </location>
    <ligand>
        <name>S-adenosyl-L-methionine</name>
        <dbReference type="ChEBI" id="CHEBI:59789"/>
    </ligand>
</feature>
<sequence>MTDHDNQRWLQLWRERRTDFHQHGVNLLLSRFWPAFAPATPSRVFVPLCGKSLDMLWLAEQGHDVIGVELSPLAIEAFFRENHLPPSKRRQGRFTLWRHGRIGILCGDYFALSDADLGPVDSVYDRAALTALPPILRSRYVAQLRRIVPDTARVFLLTLEDAEADATLQQALGVDEELAALYTAGFEIALAHVESLFEPDPQNGAPRRVEHKVYQLTGKRPASPEADGRAAETED</sequence>
<keyword evidence="7 9" id="KW-0808">Transferase</keyword>